<dbReference type="GO" id="GO:0015078">
    <property type="term" value="F:proton transmembrane transporter activity"/>
    <property type="evidence" value="ECO:0007669"/>
    <property type="project" value="InterPro"/>
</dbReference>
<proteinExistence type="inferred from homology"/>
<dbReference type="GO" id="GO:0015986">
    <property type="term" value="P:proton motive force-driven ATP synthesis"/>
    <property type="evidence" value="ECO:0007669"/>
    <property type="project" value="InterPro"/>
</dbReference>
<evidence type="ECO:0000313" key="16">
    <source>
        <dbReference type="Proteomes" id="UP000823561"/>
    </source>
</evidence>
<comment type="similarity">
    <text evidence="2">Belongs to the eukaryotic ATPase subunit F6 family.</text>
</comment>
<sequence length="406" mass="42438">MATSFLRMGRICCGLKPFQVNLCTSWRTIPAVAYSSKLGDPKRAPRKTHIKKAKPKPKLDVAQLLISLGMRPLAQPSSAAPDAPRHTKPAARAAGTEPNASLTLGIATLQTEPKASAALEFTTEAFSARVVAPSNPIEQTDAESAASGSAPVDSFSQAVSSQRAAKSVTASQRNETSASPGLTETVTALEVVVSGVSPGVTADPEVISHESTAHPVDPVSAVPTLEINAAEAPLALESSDQHGTDAPSARPATSDSSGLELSTGRGGTAVVSSEPAVTASEAGSLEADAITALGRGPDPEIIQDATVELPITVAAAQEAPTEELAQESAEARLDPVQRLFLQKIREYQTLSQSAEGVPEAGSDDNEFQRRLAEEEAKLQRLYGGCDLTKFPDFNFPEPRLDEDSTK</sequence>
<gene>
    <name evidence="15" type="ORF">AALO_G00288880</name>
</gene>
<feature type="region of interest" description="Disordered" evidence="14">
    <location>
        <begin position="238"/>
        <end position="284"/>
    </location>
</feature>
<protein>
    <recommendedName>
        <fullName evidence="13">ATP synthase peripheral stalk subunit F6, mitochondrial</fullName>
    </recommendedName>
    <alternativeName>
        <fullName evidence="10">ATP synthase peripheral stalk subunit F6</fullName>
    </alternativeName>
</protein>
<dbReference type="FunFam" id="1.10.246.110:FF:000001">
    <property type="entry name" value="ATP synthase-coupling factor 6, mitochondrial"/>
    <property type="match status" value="1"/>
</dbReference>
<dbReference type="AlphaFoldDB" id="A0AAV6FH68"/>
<evidence type="ECO:0000313" key="15">
    <source>
        <dbReference type="EMBL" id="KAG5261819.1"/>
    </source>
</evidence>
<evidence type="ECO:0000256" key="3">
    <source>
        <dbReference type="ARBA" id="ARBA00022448"/>
    </source>
</evidence>
<evidence type="ECO:0000256" key="14">
    <source>
        <dbReference type="SAM" id="MobiDB-lite"/>
    </source>
</evidence>
<reference evidence="15" key="1">
    <citation type="submission" date="2020-10" db="EMBL/GenBank/DDBJ databases">
        <title>Chromosome-scale genome assembly of the Allis shad, Alosa alosa.</title>
        <authorList>
            <person name="Margot Z."/>
            <person name="Christophe K."/>
            <person name="Cabau C."/>
            <person name="Louis A."/>
            <person name="Berthelot C."/>
            <person name="Parey E."/>
            <person name="Roest Crollius H."/>
            <person name="Montfort J."/>
            <person name="Robinson-Rechavi M."/>
            <person name="Bucao C."/>
            <person name="Bouchez O."/>
            <person name="Gislard M."/>
            <person name="Lluch J."/>
            <person name="Milhes M."/>
            <person name="Lampietro C."/>
            <person name="Lopez Roques C."/>
            <person name="Donnadieu C."/>
            <person name="Braasch I."/>
            <person name="Desvignes T."/>
            <person name="Postlethwait J."/>
            <person name="Bobe J."/>
            <person name="Guiguen Y."/>
        </authorList>
    </citation>
    <scope>NUCLEOTIDE SEQUENCE</scope>
    <source>
        <strain evidence="15">M-15738</strain>
        <tissue evidence="15">Blood</tissue>
    </source>
</reference>
<keyword evidence="16" id="KW-1185">Reference proteome</keyword>
<evidence type="ECO:0000256" key="2">
    <source>
        <dbReference type="ARBA" id="ARBA00007346"/>
    </source>
</evidence>
<evidence type="ECO:0000256" key="8">
    <source>
        <dbReference type="ARBA" id="ARBA00023128"/>
    </source>
</evidence>
<evidence type="ECO:0000256" key="11">
    <source>
        <dbReference type="ARBA" id="ARBA00059339"/>
    </source>
</evidence>
<dbReference type="Proteomes" id="UP000823561">
    <property type="component" value="Chromosome 23"/>
</dbReference>
<evidence type="ECO:0000256" key="9">
    <source>
        <dbReference type="ARBA" id="ARBA00023136"/>
    </source>
</evidence>
<evidence type="ECO:0000256" key="7">
    <source>
        <dbReference type="ARBA" id="ARBA00023065"/>
    </source>
</evidence>
<keyword evidence="5" id="KW-0375">Hydrogen ion transport</keyword>
<dbReference type="Pfam" id="PF05511">
    <property type="entry name" value="ATP-synt_F6"/>
    <property type="match status" value="1"/>
</dbReference>
<feature type="region of interest" description="Disordered" evidence="14">
    <location>
        <begin position="139"/>
        <end position="158"/>
    </location>
</feature>
<comment type="caution">
    <text evidence="15">The sequence shown here is derived from an EMBL/GenBank/DDBJ whole genome shotgun (WGS) entry which is preliminary data.</text>
</comment>
<name>A0AAV6FH68_9TELE</name>
<comment type="subcellular location">
    <subcellularLocation>
        <location evidence="1">Mitochondrion inner membrane</location>
    </subcellularLocation>
</comment>
<evidence type="ECO:0000256" key="6">
    <source>
        <dbReference type="ARBA" id="ARBA00022792"/>
    </source>
</evidence>
<dbReference type="PANTHER" id="PTHR12441">
    <property type="entry name" value="ATP SYNTHASE COUPLING FACTOR 6, MITOCHONDRIAL"/>
    <property type="match status" value="1"/>
</dbReference>
<dbReference type="InterPro" id="IPR008387">
    <property type="entry name" value="ATP_synth_f6_mt"/>
</dbReference>
<feature type="compositionally biased region" description="Polar residues" evidence="14">
    <location>
        <begin position="251"/>
        <end position="260"/>
    </location>
</feature>
<evidence type="ECO:0000256" key="5">
    <source>
        <dbReference type="ARBA" id="ARBA00022781"/>
    </source>
</evidence>
<keyword evidence="9" id="KW-0472">Membrane</keyword>
<evidence type="ECO:0000256" key="1">
    <source>
        <dbReference type="ARBA" id="ARBA00004273"/>
    </source>
</evidence>
<dbReference type="Gene3D" id="1.10.246.110">
    <property type="entry name" value="Mitochondrial ATP synthase-coupling factor 6"/>
    <property type="match status" value="1"/>
</dbReference>
<dbReference type="GO" id="GO:0045259">
    <property type="term" value="C:proton-transporting ATP synthase complex"/>
    <property type="evidence" value="ECO:0007669"/>
    <property type="project" value="UniProtKB-KW"/>
</dbReference>
<keyword evidence="4" id="KW-0138">CF(0)</keyword>
<dbReference type="InterPro" id="IPR036204">
    <property type="entry name" value="ATP_synth_f6_sf_mt"/>
</dbReference>
<evidence type="ECO:0000256" key="4">
    <source>
        <dbReference type="ARBA" id="ARBA00022547"/>
    </source>
</evidence>
<organism evidence="15 16">
    <name type="scientific">Alosa alosa</name>
    <name type="common">allis shad</name>
    <dbReference type="NCBI Taxonomy" id="278164"/>
    <lineage>
        <taxon>Eukaryota</taxon>
        <taxon>Metazoa</taxon>
        <taxon>Chordata</taxon>
        <taxon>Craniata</taxon>
        <taxon>Vertebrata</taxon>
        <taxon>Euteleostomi</taxon>
        <taxon>Actinopterygii</taxon>
        <taxon>Neopterygii</taxon>
        <taxon>Teleostei</taxon>
        <taxon>Clupei</taxon>
        <taxon>Clupeiformes</taxon>
        <taxon>Clupeoidei</taxon>
        <taxon>Clupeidae</taxon>
        <taxon>Alosa</taxon>
    </lineage>
</organism>
<dbReference type="GO" id="GO:0005743">
    <property type="term" value="C:mitochondrial inner membrane"/>
    <property type="evidence" value="ECO:0007669"/>
    <property type="project" value="UniProtKB-SubCell"/>
</dbReference>
<dbReference type="EMBL" id="JADWDJ010000023">
    <property type="protein sequence ID" value="KAG5261819.1"/>
    <property type="molecule type" value="Genomic_DNA"/>
</dbReference>
<evidence type="ECO:0000256" key="12">
    <source>
        <dbReference type="ARBA" id="ARBA00064647"/>
    </source>
</evidence>
<keyword evidence="7" id="KW-0406">Ion transport</keyword>
<dbReference type="PANTHER" id="PTHR12441:SF14">
    <property type="entry name" value="ATP SYNTHASE-COUPLING FACTOR 6, MITOCHONDRIAL"/>
    <property type="match status" value="1"/>
</dbReference>
<comment type="function">
    <text evidence="11">Subunit F6, of the mitochondrial membrane ATP synthase complex (F(1)F(0) ATP synthase or Complex V) that produces ATP from ADP in the presence of a proton gradient across the membrane which is generated by electron transport complexes of the respiratory chain. ATP synthase complex consist of a soluble F(1) head domain - the catalytic core - and a membrane F(1) domain - the membrane proton channel. These two domains are linked by a central stalk rotating inside the F(1) region and a stationary peripheral stalk. During catalysis, ATP synthesis in the catalytic domain of F(1) is coupled via a rotary mechanism of the central stalk subunits to proton translocation. In vivo, can only synthesize ATP although its ATP hydrolase activity can be activated artificially in vitro. Part of the complex F(0) domain. Part of the complex F(0) domain and the peripheric stalk, which acts as a stator to hold the catalytic alpha(3)beta(3) subcomplex and subunit a/ATP6 static relative to the rotary elements.</text>
</comment>
<evidence type="ECO:0000256" key="10">
    <source>
        <dbReference type="ARBA" id="ARBA00029863"/>
    </source>
</evidence>
<keyword evidence="6" id="KW-0999">Mitochondrion inner membrane</keyword>
<accession>A0AAV6FH68</accession>
<dbReference type="SUPFAM" id="SSF111357">
    <property type="entry name" value="Mitochondrial ATP synthase coupling factor 6"/>
    <property type="match status" value="1"/>
</dbReference>
<comment type="subunit">
    <text evidence="12">Component of the ATP synthase complex composed at least of ATP5F1A/subunit alpha, ATP5F1B/subunit beta, ATP5MC1/subunit c (homooctomer), MT-ATP6/subunit a, MT-ATP8/subunit 8, ATP5ME/subunit e, ATP5MF/subunit f, ATP5MG/subunit g, ATP5MK/subunit k, ATP5MJ/subunit j, ATP5F1C/subunit gamma, ATP5F1D/subunit delta, ATP5F1E/subunit epsilon, ATP5PF/subunit F6, ATP5PB/subunit b, ATP5PD/subunit d, ATP5PO/subunit OSCP. ATP synthase complex consists of a soluble F(1) head domain (subunits alpha(3) and beta(3)) - the catalytic core - and a membrane F(0) domain - the membrane proton channel (subunits c, a, 8, e, f, g, k and j). These two domains are linked by a central stalk (subunits gamma, delta, and epsilon) rotating inside the F1 region and a stationary peripheral stalk (subunits F6, b, d, and OSCP).</text>
</comment>
<feature type="region of interest" description="Disordered" evidence="14">
    <location>
        <begin position="74"/>
        <end position="99"/>
    </location>
</feature>
<feature type="region of interest" description="Disordered" evidence="14">
    <location>
        <begin position="350"/>
        <end position="371"/>
    </location>
</feature>
<keyword evidence="8" id="KW-0496">Mitochondrion</keyword>
<keyword evidence="3" id="KW-0813">Transport</keyword>
<evidence type="ECO:0000256" key="13">
    <source>
        <dbReference type="ARBA" id="ARBA00073749"/>
    </source>
</evidence>